<dbReference type="InterPro" id="IPR028098">
    <property type="entry name" value="Glyco_trans_4-like_N"/>
</dbReference>
<comment type="caution">
    <text evidence="3">The sequence shown here is derived from an EMBL/GenBank/DDBJ whole genome shotgun (WGS) entry which is preliminary data.</text>
</comment>
<evidence type="ECO:0000313" key="3">
    <source>
        <dbReference type="EMBL" id="KPV51847.1"/>
    </source>
</evidence>
<name>A0A0P9D1L0_9CHLR</name>
<gene>
    <name evidence="3" type="ORF">SE17_18905</name>
</gene>
<dbReference type="AlphaFoldDB" id="A0A0P9D1L0"/>
<dbReference type="Pfam" id="PF00534">
    <property type="entry name" value="Glycos_transf_1"/>
    <property type="match status" value="1"/>
</dbReference>
<dbReference type="Gene3D" id="3.40.50.2000">
    <property type="entry name" value="Glycogen Phosphorylase B"/>
    <property type="match status" value="2"/>
</dbReference>
<dbReference type="InterPro" id="IPR001296">
    <property type="entry name" value="Glyco_trans_1"/>
</dbReference>
<dbReference type="CDD" id="cd03801">
    <property type="entry name" value="GT4_PimA-like"/>
    <property type="match status" value="1"/>
</dbReference>
<feature type="domain" description="Glycosyltransferase subfamily 4-like N-terminal" evidence="2">
    <location>
        <begin position="15"/>
        <end position="175"/>
    </location>
</feature>
<keyword evidence="4" id="KW-1185">Reference proteome</keyword>
<evidence type="ECO:0000259" key="2">
    <source>
        <dbReference type="Pfam" id="PF13439"/>
    </source>
</evidence>
<dbReference type="EMBL" id="LJCR01000754">
    <property type="protein sequence ID" value="KPV51847.1"/>
    <property type="molecule type" value="Genomic_DNA"/>
</dbReference>
<dbReference type="InterPro" id="IPR050194">
    <property type="entry name" value="Glycosyltransferase_grp1"/>
</dbReference>
<accession>A0A0P9D1L0</accession>
<dbReference type="PANTHER" id="PTHR45947">
    <property type="entry name" value="SULFOQUINOVOSYL TRANSFERASE SQD2"/>
    <property type="match status" value="1"/>
</dbReference>
<dbReference type="PANTHER" id="PTHR45947:SF3">
    <property type="entry name" value="SULFOQUINOVOSYL TRANSFERASE SQD2"/>
    <property type="match status" value="1"/>
</dbReference>
<dbReference type="SUPFAM" id="SSF53756">
    <property type="entry name" value="UDP-Glycosyltransferase/glycogen phosphorylase"/>
    <property type="match status" value="1"/>
</dbReference>
<evidence type="ECO:0000259" key="1">
    <source>
        <dbReference type="Pfam" id="PF00534"/>
    </source>
</evidence>
<dbReference type="Pfam" id="PF13439">
    <property type="entry name" value="Glyco_transf_4"/>
    <property type="match status" value="1"/>
</dbReference>
<evidence type="ECO:0000313" key="4">
    <source>
        <dbReference type="Proteomes" id="UP000050509"/>
    </source>
</evidence>
<sequence length="371" mass="40627">MNIALYNLTTTIKLGGVESIVWDVGQKLAERGHAVTILGGNGAVRREPPGVTVRRYPYIARETWGRVPPLRKSLNLLKLLERLSMAAWAVGDLMRGGFDIVQVVKPYDFPIGAHVRFYRGARLVYNSHGTDFFPGDILFRRAIDGAFACSRYNARMVEAHYHIPIDVAYNGFDAQLFRPATPDPLLRARYAPDGAPLILYAGRLVTFKGLDFLLEALAKLPGAHLILAGDGPHRASLEAQAARLGITERAHFIGNRPHTELPLLHAISDVFVIPSTDHETFCLAACEAMSCERPVVAARTGGLVEVVRDGETGLIVPPGDAGALADALRTLIADPALRAQMGRAGRAWTNEMFTWDKVIARMLACYERVLG</sequence>
<evidence type="ECO:0008006" key="5">
    <source>
        <dbReference type="Google" id="ProtNLM"/>
    </source>
</evidence>
<reference evidence="3 4" key="1">
    <citation type="submission" date="2015-09" db="EMBL/GenBank/DDBJ databases">
        <title>Draft genome sequence of Kouleothrix aurantiaca JCM 19913.</title>
        <authorList>
            <person name="Hemp J."/>
        </authorList>
    </citation>
    <scope>NUCLEOTIDE SEQUENCE [LARGE SCALE GENOMIC DNA]</scope>
    <source>
        <strain evidence="3 4">COM-B</strain>
    </source>
</reference>
<feature type="domain" description="Glycosyl transferase family 1" evidence="1">
    <location>
        <begin position="192"/>
        <end position="348"/>
    </location>
</feature>
<dbReference type="GO" id="GO:0016758">
    <property type="term" value="F:hexosyltransferase activity"/>
    <property type="evidence" value="ECO:0007669"/>
    <property type="project" value="TreeGrafter"/>
</dbReference>
<dbReference type="Proteomes" id="UP000050509">
    <property type="component" value="Unassembled WGS sequence"/>
</dbReference>
<protein>
    <recommendedName>
        <fullName evidence="5">Glycosyl transferase family 1</fullName>
    </recommendedName>
</protein>
<proteinExistence type="predicted"/>
<organism evidence="3 4">
    <name type="scientific">Kouleothrix aurantiaca</name>
    <dbReference type="NCBI Taxonomy" id="186479"/>
    <lineage>
        <taxon>Bacteria</taxon>
        <taxon>Bacillati</taxon>
        <taxon>Chloroflexota</taxon>
        <taxon>Chloroflexia</taxon>
        <taxon>Chloroflexales</taxon>
        <taxon>Roseiflexineae</taxon>
        <taxon>Roseiflexaceae</taxon>
        <taxon>Kouleothrix</taxon>
    </lineage>
</organism>